<keyword evidence="1 2" id="KW-0732">Signal</keyword>
<dbReference type="EMBL" id="AVCH01000181">
    <property type="protein sequence ID" value="KFN45513.1"/>
    <property type="molecule type" value="Genomic_DNA"/>
</dbReference>
<protein>
    <recommendedName>
        <fullName evidence="3">Outer membrane protein beta-barrel domain-containing protein</fullName>
    </recommendedName>
</protein>
<gene>
    <name evidence="4" type="ORF">N790_09860</name>
</gene>
<dbReference type="RefSeq" id="WP_043804195.1">
    <property type="nucleotide sequence ID" value="NZ_AVCH01000181.1"/>
</dbReference>
<dbReference type="NCBIfam" id="NF041455">
    <property type="entry name" value="DSF_Ax21"/>
    <property type="match status" value="1"/>
</dbReference>
<dbReference type="Pfam" id="PF13505">
    <property type="entry name" value="OMP_b-brl"/>
    <property type="match status" value="1"/>
</dbReference>
<dbReference type="SUPFAM" id="SSF56935">
    <property type="entry name" value="Porins"/>
    <property type="match status" value="1"/>
</dbReference>
<feature type="signal peptide" evidence="2">
    <location>
        <begin position="1"/>
        <end position="20"/>
    </location>
</feature>
<evidence type="ECO:0000259" key="3">
    <source>
        <dbReference type="Pfam" id="PF13505"/>
    </source>
</evidence>
<comment type="caution">
    <text evidence="4">The sequence shown here is derived from an EMBL/GenBank/DDBJ whole genome shotgun (WGS) entry which is preliminary data.</text>
</comment>
<proteinExistence type="predicted"/>
<dbReference type="Proteomes" id="UP000029392">
    <property type="component" value="Unassembled WGS sequence"/>
</dbReference>
<name>A0A091AYX9_9GAMM</name>
<organism evidence="4 5">
    <name type="scientific">Arenimonas malthae CC-JY-1</name>
    <dbReference type="NCBI Taxonomy" id="1384054"/>
    <lineage>
        <taxon>Bacteria</taxon>
        <taxon>Pseudomonadati</taxon>
        <taxon>Pseudomonadota</taxon>
        <taxon>Gammaproteobacteria</taxon>
        <taxon>Lysobacterales</taxon>
        <taxon>Lysobacteraceae</taxon>
        <taxon>Arenimonas</taxon>
    </lineage>
</organism>
<evidence type="ECO:0000256" key="2">
    <source>
        <dbReference type="SAM" id="SignalP"/>
    </source>
</evidence>
<dbReference type="PATRIC" id="fig|1384054.3.peg.2081"/>
<dbReference type="Gene3D" id="2.40.160.10">
    <property type="entry name" value="Porin"/>
    <property type="match status" value="1"/>
</dbReference>
<accession>A0A091AYX9</accession>
<dbReference type="AlphaFoldDB" id="A0A091AYX9"/>
<feature type="domain" description="Outer membrane protein beta-barrel" evidence="3">
    <location>
        <begin position="6"/>
        <end position="172"/>
    </location>
</feature>
<sequence length="187" mass="20000">MKRSLIALALAALLPLSAQADDKLSYTYVEGGYVNVDSDADGFGVRGSFEFGQSNFYGFGSYAQVEVDNSNVDIDNTEIGFGYAHDLSDNLDLISELAWVSADADNVPLLGNVDADGYRASVGIRGSFSDSFEGLLKANYTDGSDFDGDFSGTIGAQYKFTQTWGVTGEVTFGDDSETYLVGLRASF</sequence>
<feature type="chain" id="PRO_5001869170" description="Outer membrane protein beta-barrel domain-containing protein" evidence="2">
    <location>
        <begin position="21"/>
        <end position="187"/>
    </location>
</feature>
<dbReference type="InterPro" id="IPR026364">
    <property type="entry name" value="Ax21"/>
</dbReference>
<dbReference type="OrthoDB" id="6048657at2"/>
<dbReference type="InterPro" id="IPR023614">
    <property type="entry name" value="Porin_dom_sf"/>
</dbReference>
<evidence type="ECO:0000313" key="4">
    <source>
        <dbReference type="EMBL" id="KFN45513.1"/>
    </source>
</evidence>
<keyword evidence="5" id="KW-1185">Reference proteome</keyword>
<reference evidence="4 5" key="1">
    <citation type="submission" date="2013-09" db="EMBL/GenBank/DDBJ databases">
        <title>Genome sequencing of Arenimonas malthae.</title>
        <authorList>
            <person name="Chen F."/>
            <person name="Wang G."/>
        </authorList>
    </citation>
    <scope>NUCLEOTIDE SEQUENCE [LARGE SCALE GENOMIC DNA]</scope>
    <source>
        <strain evidence="4 5">CC-JY-1</strain>
    </source>
</reference>
<evidence type="ECO:0000256" key="1">
    <source>
        <dbReference type="ARBA" id="ARBA00022729"/>
    </source>
</evidence>
<dbReference type="eggNOG" id="COG3637">
    <property type="taxonomic scope" value="Bacteria"/>
</dbReference>
<evidence type="ECO:0000313" key="5">
    <source>
        <dbReference type="Proteomes" id="UP000029392"/>
    </source>
</evidence>
<dbReference type="InterPro" id="IPR027385">
    <property type="entry name" value="Beta-barrel_OMP"/>
</dbReference>
<dbReference type="STRING" id="1384054.N790_09860"/>